<dbReference type="PANTHER" id="PTHR23051:SF0">
    <property type="entry name" value="SOLUTE CARRIER FAMILY 35 MEMBER F5"/>
    <property type="match status" value="1"/>
</dbReference>
<dbReference type="SUPFAM" id="SSF103481">
    <property type="entry name" value="Multidrug resistance efflux transporter EmrE"/>
    <property type="match status" value="1"/>
</dbReference>
<keyword evidence="2 5" id="KW-0812">Transmembrane</keyword>
<evidence type="ECO:0000256" key="2">
    <source>
        <dbReference type="ARBA" id="ARBA00022692"/>
    </source>
</evidence>
<dbReference type="EMBL" id="HACM01001313">
    <property type="protein sequence ID" value="CRZ01755.1"/>
    <property type="molecule type" value="Transcribed_RNA"/>
</dbReference>
<evidence type="ECO:0000313" key="6">
    <source>
        <dbReference type="EMBL" id="CRZ01755.1"/>
    </source>
</evidence>
<name>A0A0H5QI86_9EUKA</name>
<sequence>MAFLYNWSLSRTSLSSSMILSTTSSVFTLMFSCLLTHHDPATTAKVIGVVATLGGACLVALLDNIRSPYQRRASSLAGDGAALGAAVLSGIYTVGLRKRIGWNTQRLQTMTFFSWMGIYVICVGGPIMAILHLTSIYVITVPSIMTFIGLGFNAISSVISDVIWAKAILLTSPLIATVPN</sequence>
<dbReference type="AlphaFoldDB" id="A0A0H5QI86"/>
<dbReference type="InterPro" id="IPR037185">
    <property type="entry name" value="EmrE-like"/>
</dbReference>
<keyword evidence="3 5" id="KW-1133">Transmembrane helix</keyword>
<organism evidence="6">
    <name type="scientific">Spongospora subterranea</name>
    <dbReference type="NCBI Taxonomy" id="70186"/>
    <lineage>
        <taxon>Eukaryota</taxon>
        <taxon>Sar</taxon>
        <taxon>Rhizaria</taxon>
        <taxon>Endomyxa</taxon>
        <taxon>Phytomyxea</taxon>
        <taxon>Plasmodiophorida</taxon>
        <taxon>Plasmodiophoridae</taxon>
        <taxon>Spongospora</taxon>
    </lineage>
</organism>
<proteinExistence type="predicted"/>
<accession>A0A0H5QI86</accession>
<reference evidence="6" key="1">
    <citation type="submission" date="2015-04" db="EMBL/GenBank/DDBJ databases">
        <title>The genome sequence of the plant pathogenic Rhizarian Plasmodiophora brassicae reveals insights in its biotrophic life cycle and the origin of chitin synthesis.</title>
        <authorList>
            <person name="Schwelm A."/>
            <person name="Fogelqvist J."/>
            <person name="Knaust A."/>
            <person name="Julke S."/>
            <person name="Lilja T."/>
            <person name="Dhandapani V."/>
            <person name="Bonilla-Rosso G."/>
            <person name="Karlsson M."/>
            <person name="Shevchenko A."/>
            <person name="Choi S.R."/>
            <person name="Kim H.G."/>
            <person name="Park J.Y."/>
            <person name="Lim Y.P."/>
            <person name="Ludwig-Muller J."/>
            <person name="Dixelius C."/>
        </authorList>
    </citation>
    <scope>NUCLEOTIDE SEQUENCE</scope>
    <source>
        <tissue evidence="6">Potato root galls</tissue>
    </source>
</reference>
<feature type="transmembrane region" description="Helical" evidence="5">
    <location>
        <begin position="116"/>
        <end position="138"/>
    </location>
</feature>
<dbReference type="GO" id="GO:0016020">
    <property type="term" value="C:membrane"/>
    <property type="evidence" value="ECO:0007669"/>
    <property type="project" value="UniProtKB-SubCell"/>
</dbReference>
<feature type="transmembrane region" description="Helical" evidence="5">
    <location>
        <begin position="14"/>
        <end position="35"/>
    </location>
</feature>
<feature type="transmembrane region" description="Helical" evidence="5">
    <location>
        <begin position="42"/>
        <end position="62"/>
    </location>
</feature>
<evidence type="ECO:0000256" key="5">
    <source>
        <dbReference type="SAM" id="Phobius"/>
    </source>
</evidence>
<evidence type="ECO:0000256" key="4">
    <source>
        <dbReference type="ARBA" id="ARBA00023136"/>
    </source>
</evidence>
<evidence type="ECO:0008006" key="7">
    <source>
        <dbReference type="Google" id="ProtNLM"/>
    </source>
</evidence>
<evidence type="ECO:0000256" key="1">
    <source>
        <dbReference type="ARBA" id="ARBA00004141"/>
    </source>
</evidence>
<keyword evidence="4 5" id="KW-0472">Membrane</keyword>
<evidence type="ECO:0000256" key="3">
    <source>
        <dbReference type="ARBA" id="ARBA00022989"/>
    </source>
</evidence>
<dbReference type="PANTHER" id="PTHR23051">
    <property type="entry name" value="SOLUTE CARRIER FAMILY 35, MEMBER F5"/>
    <property type="match status" value="1"/>
</dbReference>
<feature type="transmembrane region" description="Helical" evidence="5">
    <location>
        <begin position="74"/>
        <end position="95"/>
    </location>
</feature>
<feature type="transmembrane region" description="Helical" evidence="5">
    <location>
        <begin position="144"/>
        <end position="164"/>
    </location>
</feature>
<protein>
    <recommendedName>
        <fullName evidence="7">EamA domain-containing protein</fullName>
    </recommendedName>
</protein>
<comment type="subcellular location">
    <subcellularLocation>
        <location evidence="1">Membrane</location>
        <topology evidence="1">Multi-pass membrane protein</topology>
    </subcellularLocation>
</comment>